<dbReference type="CDD" id="cd01140">
    <property type="entry name" value="FatB"/>
    <property type="match status" value="1"/>
</dbReference>
<dbReference type="InterPro" id="IPR033870">
    <property type="entry name" value="FatB"/>
</dbReference>
<dbReference type="OrthoDB" id="63946at2"/>
<evidence type="ECO:0000313" key="10">
    <source>
        <dbReference type="Proteomes" id="UP000240400"/>
    </source>
</evidence>
<reference evidence="9" key="2">
    <citation type="submission" date="2018-03" db="EMBL/GenBank/DDBJ databases">
        <authorList>
            <person name="Keele B.F."/>
        </authorList>
    </citation>
    <scope>NUCLEOTIDE SEQUENCE</scope>
    <source>
        <strain evidence="9">SNUC 4337</strain>
    </source>
</reference>
<dbReference type="PROSITE" id="PS50983">
    <property type="entry name" value="FE_B12_PBP"/>
    <property type="match status" value="1"/>
</dbReference>
<evidence type="ECO:0000256" key="5">
    <source>
        <dbReference type="SAM" id="MobiDB-lite"/>
    </source>
</evidence>
<dbReference type="Proteomes" id="UP000240400">
    <property type="component" value="Unassembled WGS sequence"/>
</dbReference>
<dbReference type="GeneID" id="66777616"/>
<feature type="compositionally biased region" description="Basic and acidic residues" evidence="5">
    <location>
        <begin position="24"/>
        <end position="68"/>
    </location>
</feature>
<dbReference type="InterPro" id="IPR002491">
    <property type="entry name" value="ABC_transptr_periplasmic_BD"/>
</dbReference>
<accession>A0A291JMX2</accession>
<feature type="chain" id="PRO_5043153729" evidence="6">
    <location>
        <begin position="24"/>
        <end position="349"/>
    </location>
</feature>
<evidence type="ECO:0000256" key="2">
    <source>
        <dbReference type="ARBA" id="ARBA00008814"/>
    </source>
</evidence>
<keyword evidence="4 6" id="KW-0732">Signal</keyword>
<proteinExistence type="inferred from homology"/>
<dbReference type="Proteomes" id="UP000664081">
    <property type="component" value="Unassembled WGS sequence"/>
</dbReference>
<dbReference type="SUPFAM" id="SSF53807">
    <property type="entry name" value="Helical backbone' metal receptor"/>
    <property type="match status" value="1"/>
</dbReference>
<feature type="signal peptide" evidence="6">
    <location>
        <begin position="1"/>
        <end position="23"/>
    </location>
</feature>
<comment type="similarity">
    <text evidence="2">Belongs to the bacterial solute-binding protein 8 family.</text>
</comment>
<dbReference type="KEGG" id="snl:BJD96_11185"/>
<dbReference type="EMBL" id="JAFNLT010000003">
    <property type="protein sequence ID" value="MBO1226526.1"/>
    <property type="molecule type" value="Genomic_DNA"/>
</dbReference>
<organism evidence="9 10">
    <name type="scientific">Staphylococcus nepalensis</name>
    <dbReference type="NCBI Taxonomy" id="214473"/>
    <lineage>
        <taxon>Bacteria</taxon>
        <taxon>Bacillati</taxon>
        <taxon>Bacillota</taxon>
        <taxon>Bacilli</taxon>
        <taxon>Bacillales</taxon>
        <taxon>Staphylococcaceae</taxon>
        <taxon>Staphylococcus</taxon>
    </lineage>
</organism>
<dbReference type="InterPro" id="IPR051313">
    <property type="entry name" value="Bact_iron-sidero_bind"/>
</dbReference>
<feature type="domain" description="Fe/B12 periplasmic-binding" evidence="7">
    <location>
        <begin position="76"/>
        <end position="349"/>
    </location>
</feature>
<reference evidence="9 10" key="1">
    <citation type="journal article" date="2016" name="Front. Microbiol.">
        <title>Comprehensive Phylogenetic Analysis of Bovine Non-aureus Staphylococci Species Based on Whole-Genome Sequencing.</title>
        <authorList>
            <person name="Naushad S."/>
            <person name="Barkema H.W."/>
            <person name="Luby C."/>
            <person name="Condas L.A."/>
            <person name="Nobrega D.B."/>
            <person name="Carson D.A."/>
            <person name="De Buck J."/>
        </authorList>
    </citation>
    <scope>NUCLEOTIDE SEQUENCE [LARGE SCALE GENOMIC DNA]</scope>
    <source>
        <strain evidence="9 10">SNUC 4337</strain>
    </source>
</reference>
<feature type="region of interest" description="Disordered" evidence="5">
    <location>
        <begin position="21"/>
        <end position="68"/>
    </location>
</feature>
<evidence type="ECO:0000313" key="11">
    <source>
        <dbReference type="Proteomes" id="UP000664081"/>
    </source>
</evidence>
<dbReference type="Gene3D" id="3.40.50.1980">
    <property type="entry name" value="Nitrogenase molybdenum iron protein domain"/>
    <property type="match status" value="2"/>
</dbReference>
<keyword evidence="3" id="KW-0813">Transport</keyword>
<evidence type="ECO:0000256" key="6">
    <source>
        <dbReference type="SAM" id="SignalP"/>
    </source>
</evidence>
<dbReference type="PANTHER" id="PTHR30532:SF28">
    <property type="entry name" value="PETROBACTIN-BINDING PROTEIN YCLQ"/>
    <property type="match status" value="1"/>
</dbReference>
<dbReference type="EMBL" id="PZHR01000005">
    <property type="protein sequence ID" value="PTK60488.1"/>
    <property type="molecule type" value="Genomic_DNA"/>
</dbReference>
<reference evidence="8 11" key="3">
    <citation type="submission" date="2021-03" db="EMBL/GenBank/DDBJ databases">
        <title>Staphylococci and Mammaliicocci in bats.</title>
        <authorList>
            <person name="Fountain K."/>
        </authorList>
    </citation>
    <scope>NUCLEOTIDE SEQUENCE [LARGE SCALE GENOMIC DNA]</scope>
    <source>
        <strain evidence="8 11">18_1_E_SW</strain>
    </source>
</reference>
<dbReference type="GO" id="GO:0030288">
    <property type="term" value="C:outer membrane-bounded periplasmic space"/>
    <property type="evidence" value="ECO:0007669"/>
    <property type="project" value="TreeGrafter"/>
</dbReference>
<dbReference type="Pfam" id="PF01497">
    <property type="entry name" value="Peripla_BP_2"/>
    <property type="match status" value="1"/>
</dbReference>
<evidence type="ECO:0000256" key="3">
    <source>
        <dbReference type="ARBA" id="ARBA00022448"/>
    </source>
</evidence>
<evidence type="ECO:0000259" key="7">
    <source>
        <dbReference type="PROSITE" id="PS50983"/>
    </source>
</evidence>
<dbReference type="AlphaFoldDB" id="A0A291JMX2"/>
<keyword evidence="11" id="KW-1185">Reference proteome</keyword>
<evidence type="ECO:0000313" key="9">
    <source>
        <dbReference type="EMBL" id="PTK60488.1"/>
    </source>
</evidence>
<protein>
    <submittedName>
        <fullName evidence="9">Iron ABC transporter substrate-binding protein</fullName>
    </submittedName>
    <submittedName>
        <fullName evidence="8">Siderophore ABC transporter substrate-binding protein</fullName>
    </submittedName>
</protein>
<dbReference type="RefSeq" id="WP_096810697.1">
    <property type="nucleotide sequence ID" value="NZ_CANMJG010000003.1"/>
</dbReference>
<comment type="caution">
    <text evidence="9">The sequence shown here is derived from an EMBL/GenBank/DDBJ whole genome shotgun (WGS) entry which is preliminary data.</text>
</comment>
<gene>
    <name evidence="9" type="ORF">BUZ61_01825</name>
    <name evidence="8" type="ORF">J3T88_04210</name>
</gene>
<evidence type="ECO:0000313" key="8">
    <source>
        <dbReference type="EMBL" id="MBO1226526.1"/>
    </source>
</evidence>
<dbReference type="PANTHER" id="PTHR30532">
    <property type="entry name" value="IRON III DICITRATE-BINDING PERIPLASMIC PROTEIN"/>
    <property type="match status" value="1"/>
</dbReference>
<dbReference type="GO" id="GO:1901678">
    <property type="term" value="P:iron coordination entity transport"/>
    <property type="evidence" value="ECO:0007669"/>
    <property type="project" value="UniProtKB-ARBA"/>
</dbReference>
<dbReference type="PROSITE" id="PS51257">
    <property type="entry name" value="PROKAR_LIPOPROTEIN"/>
    <property type="match status" value="1"/>
</dbReference>
<comment type="subcellular location">
    <subcellularLocation>
        <location evidence="1">Cell envelope</location>
    </subcellularLocation>
</comment>
<evidence type="ECO:0000256" key="4">
    <source>
        <dbReference type="ARBA" id="ARBA00022729"/>
    </source>
</evidence>
<name>A0A291JMX2_9STAP</name>
<sequence length="349" mass="38549">MKKFALLLVVGLMFLLVACSNGGSDDKKSSDTKSDNEDSNKTVKIENKYQASGEKRDGSDAKEVKETVEVPTNPKNAVVFDYGTLDTLKELGVEDKVKAVPKGEGNKSLPDFLSDFKDEKYLNTGSLKEVNFDKVAEAKPEVIFISGRTANQKNLDEFKKAAPDAKVVYMGADDKDEVKSLKDNAEKLGKIYQKEDKVKSINKKLDDKISSIKDKTKDLKDEKAMFLLVNEGELSTFGSGERFGAMIFDTMGFTAADDNIKNSKHGQNVTNEYISEKNPNIIFAMDRGQAIGGKSTAKQALSNDVIQNVDAIKNDKVYELDPKLWYFASGSTTTAIKQIDEVEKALDKK</sequence>
<evidence type="ECO:0000256" key="1">
    <source>
        <dbReference type="ARBA" id="ARBA00004196"/>
    </source>
</evidence>